<protein>
    <recommendedName>
        <fullName evidence="10">Cytochrome P450</fullName>
    </recommendedName>
</protein>
<dbReference type="Proteomes" id="UP001359559">
    <property type="component" value="Unassembled WGS sequence"/>
</dbReference>
<evidence type="ECO:0000313" key="9">
    <source>
        <dbReference type="Proteomes" id="UP001359559"/>
    </source>
</evidence>
<dbReference type="AlphaFoldDB" id="A0AAN9IGJ6"/>
<dbReference type="EMBL" id="JAYKXN010000006">
    <property type="protein sequence ID" value="KAK7280043.1"/>
    <property type="molecule type" value="Genomic_DNA"/>
</dbReference>
<name>A0AAN9IGJ6_CLITE</name>
<reference evidence="8 9" key="1">
    <citation type="submission" date="2024-01" db="EMBL/GenBank/DDBJ databases">
        <title>The genomes of 5 underutilized Papilionoideae crops provide insights into root nodulation and disease resistance.</title>
        <authorList>
            <person name="Yuan L."/>
        </authorList>
    </citation>
    <scope>NUCLEOTIDE SEQUENCE [LARGE SCALE GENOMIC DNA]</scope>
    <source>
        <strain evidence="8">LY-2023</strain>
        <tissue evidence="8">Leaf</tissue>
    </source>
</reference>
<keyword evidence="7" id="KW-0503">Monooxygenase</keyword>
<keyword evidence="9" id="KW-1185">Reference proteome</keyword>
<accession>A0AAN9IGJ6</accession>
<dbReference type="GO" id="GO:0016705">
    <property type="term" value="F:oxidoreductase activity, acting on paired donors, with incorporation or reduction of molecular oxygen"/>
    <property type="evidence" value="ECO:0007669"/>
    <property type="project" value="InterPro"/>
</dbReference>
<comment type="cofactor">
    <cofactor evidence="1">
        <name>heme</name>
        <dbReference type="ChEBI" id="CHEBI:30413"/>
    </cofactor>
</comment>
<organism evidence="8 9">
    <name type="scientific">Clitoria ternatea</name>
    <name type="common">Butterfly pea</name>
    <dbReference type="NCBI Taxonomy" id="43366"/>
    <lineage>
        <taxon>Eukaryota</taxon>
        <taxon>Viridiplantae</taxon>
        <taxon>Streptophyta</taxon>
        <taxon>Embryophyta</taxon>
        <taxon>Tracheophyta</taxon>
        <taxon>Spermatophyta</taxon>
        <taxon>Magnoliopsida</taxon>
        <taxon>eudicotyledons</taxon>
        <taxon>Gunneridae</taxon>
        <taxon>Pentapetalae</taxon>
        <taxon>rosids</taxon>
        <taxon>fabids</taxon>
        <taxon>Fabales</taxon>
        <taxon>Fabaceae</taxon>
        <taxon>Papilionoideae</taxon>
        <taxon>50 kb inversion clade</taxon>
        <taxon>NPAAA clade</taxon>
        <taxon>indigoferoid/millettioid clade</taxon>
        <taxon>Phaseoleae</taxon>
        <taxon>Clitoria</taxon>
    </lineage>
</organism>
<comment type="caution">
    <text evidence="8">The sequence shown here is derived from an EMBL/GenBank/DDBJ whole genome shotgun (WGS) entry which is preliminary data.</text>
</comment>
<evidence type="ECO:0008006" key="10">
    <source>
        <dbReference type="Google" id="ProtNLM"/>
    </source>
</evidence>
<gene>
    <name evidence="8" type="ORF">RJT34_25105</name>
</gene>
<evidence type="ECO:0000256" key="7">
    <source>
        <dbReference type="ARBA" id="ARBA00023033"/>
    </source>
</evidence>
<dbReference type="PANTHER" id="PTHR24296">
    <property type="entry name" value="CYTOCHROME P450"/>
    <property type="match status" value="1"/>
</dbReference>
<dbReference type="GO" id="GO:0005506">
    <property type="term" value="F:iron ion binding"/>
    <property type="evidence" value="ECO:0007669"/>
    <property type="project" value="InterPro"/>
</dbReference>
<evidence type="ECO:0000256" key="3">
    <source>
        <dbReference type="ARBA" id="ARBA00022617"/>
    </source>
</evidence>
<dbReference type="Pfam" id="PF00067">
    <property type="entry name" value="p450"/>
    <property type="match status" value="2"/>
</dbReference>
<keyword evidence="4" id="KW-0479">Metal-binding</keyword>
<dbReference type="InterPro" id="IPR036396">
    <property type="entry name" value="Cyt_P450_sf"/>
</dbReference>
<keyword evidence="5" id="KW-0560">Oxidoreductase</keyword>
<evidence type="ECO:0000256" key="6">
    <source>
        <dbReference type="ARBA" id="ARBA00023004"/>
    </source>
</evidence>
<evidence type="ECO:0000313" key="8">
    <source>
        <dbReference type="EMBL" id="KAK7280043.1"/>
    </source>
</evidence>
<dbReference type="SUPFAM" id="SSF48264">
    <property type="entry name" value="Cytochrome P450"/>
    <property type="match status" value="1"/>
</dbReference>
<evidence type="ECO:0000256" key="2">
    <source>
        <dbReference type="ARBA" id="ARBA00010617"/>
    </source>
</evidence>
<sequence length="324" mass="36887">MSDLLGDGIFTVDGEQWRHQRKAASYQFSTKMLRNFSSSVFQTNAVKLARIVSEAAISNIIELQDLFLKSTLDFVCKVILGVELDTVCGNYKEGTEFSKAFDEASAALMFRYFNFLWKINRFLNIGSEAVLRRGKIQQQLLFPGSFTNSASILVQAKIAQEIREATNVANGSSIDELAARVTEENLEKMQYLHSALNETLRLHPAVPVCKERGDLVSFQPCVMGRMEFLWGEDAEEFRPERWLDENGIFQKESAFKFTAFQAGPRICLGKEFSYRQMKIYSAILLGSHSFKLAEPKKPIKYRTMLTLHIDGGIGMHVYPFQREK</sequence>
<dbReference type="GO" id="GO:0020037">
    <property type="term" value="F:heme binding"/>
    <property type="evidence" value="ECO:0007669"/>
    <property type="project" value="InterPro"/>
</dbReference>
<dbReference type="Gene3D" id="1.10.630.10">
    <property type="entry name" value="Cytochrome P450"/>
    <property type="match status" value="2"/>
</dbReference>
<keyword evidence="6" id="KW-0408">Iron</keyword>
<evidence type="ECO:0000256" key="1">
    <source>
        <dbReference type="ARBA" id="ARBA00001971"/>
    </source>
</evidence>
<evidence type="ECO:0000256" key="5">
    <source>
        <dbReference type="ARBA" id="ARBA00023002"/>
    </source>
</evidence>
<keyword evidence="3" id="KW-0349">Heme</keyword>
<comment type="similarity">
    <text evidence="2">Belongs to the cytochrome P450 family.</text>
</comment>
<proteinExistence type="inferred from homology"/>
<dbReference type="InterPro" id="IPR001128">
    <property type="entry name" value="Cyt_P450"/>
</dbReference>
<evidence type="ECO:0000256" key="4">
    <source>
        <dbReference type="ARBA" id="ARBA00022723"/>
    </source>
</evidence>
<dbReference type="GO" id="GO:0004497">
    <property type="term" value="F:monooxygenase activity"/>
    <property type="evidence" value="ECO:0007669"/>
    <property type="project" value="UniProtKB-KW"/>
</dbReference>